<protein>
    <recommendedName>
        <fullName evidence="3">Nephrocystin 3-like N-terminal domain-containing protein</fullName>
    </recommendedName>
</protein>
<dbReference type="PANTHER" id="PTHR10039">
    <property type="entry name" value="AMELOGENIN"/>
    <property type="match status" value="1"/>
</dbReference>
<sequence>MLARARDNLSSQNPLEPFQDEYREADSRVQQLIERVSHEKLDDDFTEVKHKLQNIKNMAMQSGQALVAMERFFQESARKAVLQWVFPTVETGHAAIRNKLQDNVKVNAGKWLLNTTEFKQWEEGKGPGGLWLEGEGQTSMMPLTPQKYGATGASGMPTGVFYCSGVRDSYESNDTAFHTDSGASDIIRSLVRQIGQTTEGFQLLEREYQAYPRAGLDVSPLQLTDAKRLLRSPVQMQDMSFIVLDALDECLAVGQDKERLNVMELFDDLLADQTSVKIFVSSRFEPDIQDYLREWASIKLYKNWTEGDLSSFVDLTIDRKLTRKRGCDDRLRSQLKMQLKDKAEGNFRWTQLSLDYICEPTRPARDLLSVLDRIPRKLNDFYSRFLSEVKDDNSDFNRSTGVKAIALLLATTDLKMGLRTCDFLRLITPPQPDSQPTEEGDITVDDVRVACHHLVVHNETANVFEFGHFSVAEFFHANPQTNAHHAQVAQDFGPEPV</sequence>
<dbReference type="InterPro" id="IPR056884">
    <property type="entry name" value="NPHP3-like_N"/>
</dbReference>
<reference evidence="4" key="2">
    <citation type="submission" date="2023-05" db="EMBL/GenBank/DDBJ databases">
        <authorList>
            <consortium name="Lawrence Berkeley National Laboratory"/>
            <person name="Steindorff A."/>
            <person name="Hensen N."/>
            <person name="Bonometti L."/>
            <person name="Westerberg I."/>
            <person name="Brannstrom I.O."/>
            <person name="Guillou S."/>
            <person name="Cros-Aarteil S."/>
            <person name="Calhoun S."/>
            <person name="Haridas S."/>
            <person name="Kuo A."/>
            <person name="Mondo S."/>
            <person name="Pangilinan J."/>
            <person name="Riley R."/>
            <person name="Labutti K."/>
            <person name="Andreopoulos B."/>
            <person name="Lipzen A."/>
            <person name="Chen C."/>
            <person name="Yanf M."/>
            <person name="Daum C."/>
            <person name="Ng V."/>
            <person name="Clum A."/>
            <person name="Ohm R."/>
            <person name="Martin F."/>
            <person name="Silar P."/>
            <person name="Natvig D."/>
            <person name="Lalanne C."/>
            <person name="Gautier V."/>
            <person name="Ament-Velasquez S.L."/>
            <person name="Kruys A."/>
            <person name="Hutchinson M.I."/>
            <person name="Powell A.J."/>
            <person name="Barry K."/>
            <person name="Miller A.N."/>
            <person name="Grigoriev I.V."/>
            <person name="Debuchy R."/>
            <person name="Gladieux P."/>
            <person name="Thoren M.H."/>
            <person name="Johannesson H."/>
        </authorList>
    </citation>
    <scope>NUCLEOTIDE SEQUENCE</scope>
    <source>
        <strain evidence="4">PSN243</strain>
    </source>
</reference>
<dbReference type="Pfam" id="PF24883">
    <property type="entry name" value="NPHP3_N"/>
    <property type="match status" value="1"/>
</dbReference>
<name>A0AAV9G2A3_9PEZI</name>
<proteinExistence type="predicted"/>
<evidence type="ECO:0000256" key="2">
    <source>
        <dbReference type="SAM" id="MobiDB-lite"/>
    </source>
</evidence>
<dbReference type="EMBL" id="MU866006">
    <property type="protein sequence ID" value="KAK4442808.1"/>
    <property type="molecule type" value="Genomic_DNA"/>
</dbReference>
<evidence type="ECO:0000259" key="3">
    <source>
        <dbReference type="Pfam" id="PF24883"/>
    </source>
</evidence>
<gene>
    <name evidence="4" type="ORF">QBC34DRAFT_223631</name>
</gene>
<organism evidence="4 5">
    <name type="scientific">Podospora aff. communis PSN243</name>
    <dbReference type="NCBI Taxonomy" id="3040156"/>
    <lineage>
        <taxon>Eukaryota</taxon>
        <taxon>Fungi</taxon>
        <taxon>Dikarya</taxon>
        <taxon>Ascomycota</taxon>
        <taxon>Pezizomycotina</taxon>
        <taxon>Sordariomycetes</taxon>
        <taxon>Sordariomycetidae</taxon>
        <taxon>Sordariales</taxon>
        <taxon>Podosporaceae</taxon>
        <taxon>Podospora</taxon>
    </lineage>
</organism>
<keyword evidence="1" id="KW-0677">Repeat</keyword>
<feature type="region of interest" description="Disordered" evidence="2">
    <location>
        <begin position="1"/>
        <end position="20"/>
    </location>
</feature>
<dbReference type="AlphaFoldDB" id="A0AAV9G2A3"/>
<evidence type="ECO:0000313" key="5">
    <source>
        <dbReference type="Proteomes" id="UP001321760"/>
    </source>
</evidence>
<feature type="domain" description="Nephrocystin 3-like N-terminal" evidence="3">
    <location>
        <begin position="108"/>
        <end position="283"/>
    </location>
</feature>
<keyword evidence="5" id="KW-1185">Reference proteome</keyword>
<accession>A0AAV9G2A3</accession>
<dbReference type="Proteomes" id="UP001321760">
    <property type="component" value="Unassembled WGS sequence"/>
</dbReference>
<evidence type="ECO:0000256" key="1">
    <source>
        <dbReference type="ARBA" id="ARBA00022737"/>
    </source>
</evidence>
<evidence type="ECO:0000313" key="4">
    <source>
        <dbReference type="EMBL" id="KAK4442808.1"/>
    </source>
</evidence>
<reference evidence="4" key="1">
    <citation type="journal article" date="2023" name="Mol. Phylogenet. Evol.">
        <title>Genome-scale phylogeny and comparative genomics of the fungal order Sordariales.</title>
        <authorList>
            <person name="Hensen N."/>
            <person name="Bonometti L."/>
            <person name="Westerberg I."/>
            <person name="Brannstrom I.O."/>
            <person name="Guillou S."/>
            <person name="Cros-Aarteil S."/>
            <person name="Calhoun S."/>
            <person name="Haridas S."/>
            <person name="Kuo A."/>
            <person name="Mondo S."/>
            <person name="Pangilinan J."/>
            <person name="Riley R."/>
            <person name="LaButti K."/>
            <person name="Andreopoulos B."/>
            <person name="Lipzen A."/>
            <person name="Chen C."/>
            <person name="Yan M."/>
            <person name="Daum C."/>
            <person name="Ng V."/>
            <person name="Clum A."/>
            <person name="Steindorff A."/>
            <person name="Ohm R.A."/>
            <person name="Martin F."/>
            <person name="Silar P."/>
            <person name="Natvig D.O."/>
            <person name="Lalanne C."/>
            <person name="Gautier V."/>
            <person name="Ament-Velasquez S.L."/>
            <person name="Kruys A."/>
            <person name="Hutchinson M.I."/>
            <person name="Powell A.J."/>
            <person name="Barry K."/>
            <person name="Miller A.N."/>
            <person name="Grigoriev I.V."/>
            <person name="Debuchy R."/>
            <person name="Gladieux P."/>
            <person name="Hiltunen Thoren M."/>
            <person name="Johannesson H."/>
        </authorList>
    </citation>
    <scope>NUCLEOTIDE SEQUENCE</scope>
    <source>
        <strain evidence="4">PSN243</strain>
    </source>
</reference>
<dbReference type="PANTHER" id="PTHR10039:SF16">
    <property type="entry name" value="GPI INOSITOL-DEACYLASE"/>
    <property type="match status" value="1"/>
</dbReference>
<comment type="caution">
    <text evidence="4">The sequence shown here is derived from an EMBL/GenBank/DDBJ whole genome shotgun (WGS) entry which is preliminary data.</text>
</comment>